<gene>
    <name evidence="2" type="ORF">NU887_14270</name>
</gene>
<name>A0A9X2T1U8_9BACT</name>
<dbReference type="RefSeq" id="WP_258424059.1">
    <property type="nucleotide sequence ID" value="NZ_JANSUY010000013.1"/>
</dbReference>
<comment type="caution">
    <text evidence="2">The sequence shown here is derived from an EMBL/GenBank/DDBJ whole genome shotgun (WGS) entry which is preliminary data.</text>
</comment>
<sequence>MVHSRQPTDAAFGIQGLSDLGRKMKIKSIVHGPQSTDAAFGLQGLFDLGRKWDLKLEFMRIVNFRKLFLLKVIWGVAAFLFSVESNAQFSQIQEGFVPIFNGKDLEGWHISRTNHHGTKGNFFVEDGAIVMKQFPYGQGGIILSDKKYQDFELSLEFKGHPGTNGGIFFRSSESGSGYQVELSGDGQPGTANLIGEMLRVAKGAQATDLGKVWKKGDWNSFRLRVVGQKPKMTLWVNDVLMWEVRAERNDLIADTTSGMIAFQLHWSATLMPVPGGRCCDFSWKPGAAHAYRKIAIKEL</sequence>
<dbReference type="Proteomes" id="UP001142175">
    <property type="component" value="Unassembled WGS sequence"/>
</dbReference>
<protein>
    <submittedName>
        <fullName evidence="2">DUF1080 domain-containing protein</fullName>
    </submittedName>
</protein>
<dbReference type="InterPro" id="IPR010496">
    <property type="entry name" value="AL/BT2_dom"/>
</dbReference>
<feature type="domain" description="3-keto-alpha-glucoside-1,2-lyase/3-keto-2-hydroxy-glucal hydratase" evidence="1">
    <location>
        <begin position="95"/>
        <end position="267"/>
    </location>
</feature>
<dbReference type="GO" id="GO:0016787">
    <property type="term" value="F:hydrolase activity"/>
    <property type="evidence" value="ECO:0007669"/>
    <property type="project" value="InterPro"/>
</dbReference>
<dbReference type="AlphaFoldDB" id="A0A9X2T1U8"/>
<organism evidence="2 3">
    <name type="scientific">Aquiflexum gelatinilyticum</name>
    <dbReference type="NCBI Taxonomy" id="2961943"/>
    <lineage>
        <taxon>Bacteria</taxon>
        <taxon>Pseudomonadati</taxon>
        <taxon>Bacteroidota</taxon>
        <taxon>Cytophagia</taxon>
        <taxon>Cytophagales</taxon>
        <taxon>Cyclobacteriaceae</taxon>
        <taxon>Aquiflexum</taxon>
    </lineage>
</organism>
<dbReference type="Pfam" id="PF06439">
    <property type="entry name" value="3keto-disac_hyd"/>
    <property type="match status" value="1"/>
</dbReference>
<evidence type="ECO:0000313" key="2">
    <source>
        <dbReference type="EMBL" id="MCR9016206.1"/>
    </source>
</evidence>
<dbReference type="Gene3D" id="2.60.120.560">
    <property type="entry name" value="Exo-inulinase, domain 1"/>
    <property type="match status" value="1"/>
</dbReference>
<dbReference type="EMBL" id="JANSUY010000013">
    <property type="protein sequence ID" value="MCR9016206.1"/>
    <property type="molecule type" value="Genomic_DNA"/>
</dbReference>
<keyword evidence="3" id="KW-1185">Reference proteome</keyword>
<evidence type="ECO:0000313" key="3">
    <source>
        <dbReference type="Proteomes" id="UP001142175"/>
    </source>
</evidence>
<accession>A0A9X2T1U8</accession>
<reference evidence="2" key="1">
    <citation type="submission" date="2022-08" db="EMBL/GenBank/DDBJ databases">
        <authorList>
            <person name="Zhang D."/>
        </authorList>
    </citation>
    <scope>NUCLEOTIDE SEQUENCE</scope>
    <source>
        <strain evidence="2">XJ19-11</strain>
    </source>
</reference>
<proteinExistence type="predicted"/>
<evidence type="ECO:0000259" key="1">
    <source>
        <dbReference type="Pfam" id="PF06439"/>
    </source>
</evidence>